<feature type="non-terminal residue" evidence="1">
    <location>
        <position position="161"/>
    </location>
</feature>
<evidence type="ECO:0000313" key="2">
    <source>
        <dbReference type="Proteomes" id="UP000676336"/>
    </source>
</evidence>
<comment type="caution">
    <text evidence="1">The sequence shown here is derived from an EMBL/GenBank/DDBJ whole genome shotgun (WGS) entry which is preliminary data.</text>
</comment>
<sequence>MYTLNCQHKDSTSITNNDNSSISIYPNFTRSNKCNPYTHNSLHHGDYIYLGGDIAIERSTIDRYTAQIVHNGLSMIGLASTMNQEAFNLGNHQLEPIERRLLSNILHAYLIIEFDLSMGNASVSTPDSFEHFSQWGWEQFPRLLTCFIYLWTNHRTLIGSC</sequence>
<organism evidence="1 2">
    <name type="scientific">Rotaria magnacalcarata</name>
    <dbReference type="NCBI Taxonomy" id="392030"/>
    <lineage>
        <taxon>Eukaryota</taxon>
        <taxon>Metazoa</taxon>
        <taxon>Spiralia</taxon>
        <taxon>Gnathifera</taxon>
        <taxon>Rotifera</taxon>
        <taxon>Eurotatoria</taxon>
        <taxon>Bdelloidea</taxon>
        <taxon>Philodinida</taxon>
        <taxon>Philodinidae</taxon>
        <taxon>Rotaria</taxon>
    </lineage>
</organism>
<name>A0A8S3K756_9BILA</name>
<dbReference type="AlphaFoldDB" id="A0A8S3K756"/>
<dbReference type="EMBL" id="CAJOBI010357845">
    <property type="protein sequence ID" value="CAF5224823.1"/>
    <property type="molecule type" value="Genomic_DNA"/>
</dbReference>
<proteinExistence type="predicted"/>
<reference evidence="1" key="1">
    <citation type="submission" date="2021-02" db="EMBL/GenBank/DDBJ databases">
        <authorList>
            <person name="Nowell W R."/>
        </authorList>
    </citation>
    <scope>NUCLEOTIDE SEQUENCE</scope>
</reference>
<accession>A0A8S3K756</accession>
<gene>
    <name evidence="1" type="ORF">SMN809_LOCUS83991</name>
</gene>
<protein>
    <submittedName>
        <fullName evidence="1">Uncharacterized protein</fullName>
    </submittedName>
</protein>
<evidence type="ECO:0000313" key="1">
    <source>
        <dbReference type="EMBL" id="CAF5224823.1"/>
    </source>
</evidence>
<dbReference type="Proteomes" id="UP000676336">
    <property type="component" value="Unassembled WGS sequence"/>
</dbReference>